<dbReference type="Pfam" id="PF11375">
    <property type="entry name" value="DUF3177"/>
    <property type="match status" value="1"/>
</dbReference>
<name>A0A0D8ZVR2_9CYAN</name>
<dbReference type="InterPro" id="IPR021515">
    <property type="entry name" value="DUF3177"/>
</dbReference>
<evidence type="ECO:0000313" key="2">
    <source>
        <dbReference type="EMBL" id="KJH71306.1"/>
    </source>
</evidence>
<proteinExistence type="predicted"/>
<dbReference type="OrthoDB" id="517164at2"/>
<dbReference type="PATRIC" id="fig|1618023.3.peg.4745"/>
<keyword evidence="1" id="KW-0812">Transmembrane</keyword>
<dbReference type="AlphaFoldDB" id="A0A0D8ZVR2"/>
<evidence type="ECO:0008006" key="4">
    <source>
        <dbReference type="Google" id="ProtNLM"/>
    </source>
</evidence>
<gene>
    <name evidence="2" type="ORF">UH38_13560</name>
</gene>
<organism evidence="2 3">
    <name type="scientific">Aliterella atlantica CENA595</name>
    <dbReference type="NCBI Taxonomy" id="1618023"/>
    <lineage>
        <taxon>Bacteria</taxon>
        <taxon>Bacillati</taxon>
        <taxon>Cyanobacteriota</taxon>
        <taxon>Cyanophyceae</taxon>
        <taxon>Chroococcidiopsidales</taxon>
        <taxon>Aliterellaceae</taxon>
        <taxon>Aliterella</taxon>
    </lineage>
</organism>
<reference evidence="2 3" key="1">
    <citation type="submission" date="2015-02" db="EMBL/GenBank/DDBJ databases">
        <title>Draft genome of a novel marine cyanobacterium (Chroococcales) isolated from South Atlantic Ocean.</title>
        <authorList>
            <person name="Rigonato J."/>
            <person name="Alvarenga D.O."/>
            <person name="Branco L.H."/>
            <person name="Varani A.M."/>
            <person name="Brandini F.P."/>
            <person name="Fiore M.F."/>
        </authorList>
    </citation>
    <scope>NUCLEOTIDE SEQUENCE [LARGE SCALE GENOMIC DNA]</scope>
    <source>
        <strain evidence="2 3">CENA595</strain>
    </source>
</reference>
<keyword evidence="1" id="KW-1133">Transmembrane helix</keyword>
<comment type="caution">
    <text evidence="2">The sequence shown here is derived from an EMBL/GenBank/DDBJ whole genome shotgun (WGS) entry which is preliminary data.</text>
</comment>
<keyword evidence="1" id="KW-0472">Membrane</keyword>
<sequence length="198" mass="22405">MQDPVWLRSLIWTDYRLAVLFTVIIPLILLIWAFAQKADAIARLLTIYWRVSSLLAISVYLLMAAIPAGFISGIMARILIPISLWFWVDLNEEIADRPSGPLKLCFNAWRWAISIYTVIGAIATLPFLQCAFSQEALAGSFCRTFLEPPLLFKEYFHPNTQVGFLGFLGYAGLIFYVGCLIYFVFIKLGKQGRSAIPQ</sequence>
<evidence type="ECO:0000256" key="1">
    <source>
        <dbReference type="SAM" id="Phobius"/>
    </source>
</evidence>
<evidence type="ECO:0000313" key="3">
    <source>
        <dbReference type="Proteomes" id="UP000032452"/>
    </source>
</evidence>
<dbReference type="EMBL" id="JYON01000013">
    <property type="protein sequence ID" value="KJH71306.1"/>
    <property type="molecule type" value="Genomic_DNA"/>
</dbReference>
<accession>A0A0D8ZVR2</accession>
<feature type="transmembrane region" description="Helical" evidence="1">
    <location>
        <begin position="162"/>
        <end position="185"/>
    </location>
</feature>
<feature type="transmembrane region" description="Helical" evidence="1">
    <location>
        <begin position="108"/>
        <end position="128"/>
    </location>
</feature>
<dbReference type="RefSeq" id="WP_045055198.1">
    <property type="nucleotide sequence ID" value="NZ_CAWMDP010000056.1"/>
</dbReference>
<feature type="transmembrane region" description="Helical" evidence="1">
    <location>
        <begin position="15"/>
        <end position="35"/>
    </location>
</feature>
<protein>
    <recommendedName>
        <fullName evidence="4">DUF3177 domain-containing protein</fullName>
    </recommendedName>
</protein>
<keyword evidence="3" id="KW-1185">Reference proteome</keyword>
<dbReference type="STRING" id="1618023.UH38_13560"/>
<dbReference type="Proteomes" id="UP000032452">
    <property type="component" value="Unassembled WGS sequence"/>
</dbReference>